<evidence type="ECO:0000256" key="5">
    <source>
        <dbReference type="ARBA" id="ARBA00022856"/>
    </source>
</evidence>
<comment type="subcellular location">
    <subcellularLocation>
        <location evidence="1">Membrane</location>
        <topology evidence="1">Multi-pass membrane protein</topology>
    </subcellularLocation>
</comment>
<keyword evidence="8 9" id="KW-0472">Membrane</keyword>
<evidence type="ECO:0000256" key="1">
    <source>
        <dbReference type="ARBA" id="ARBA00004141"/>
    </source>
</evidence>
<dbReference type="EMBL" id="WHUW01000117">
    <property type="protein sequence ID" value="KAF8423178.1"/>
    <property type="molecule type" value="Genomic_DNA"/>
</dbReference>
<keyword evidence="5" id="KW-0571">Peptide transport</keyword>
<evidence type="ECO:0000313" key="11">
    <source>
        <dbReference type="Proteomes" id="UP001194468"/>
    </source>
</evidence>
<dbReference type="GO" id="GO:0016020">
    <property type="term" value="C:membrane"/>
    <property type="evidence" value="ECO:0007669"/>
    <property type="project" value="UniProtKB-SubCell"/>
</dbReference>
<dbReference type="InterPro" id="IPR004813">
    <property type="entry name" value="OPT"/>
</dbReference>
<evidence type="ECO:0000256" key="4">
    <source>
        <dbReference type="ARBA" id="ARBA00022692"/>
    </source>
</evidence>
<evidence type="ECO:0000256" key="8">
    <source>
        <dbReference type="ARBA" id="ARBA00023136"/>
    </source>
</evidence>
<dbReference type="PANTHER" id="PTHR22601">
    <property type="entry name" value="ISP4 LIKE PROTEIN"/>
    <property type="match status" value="1"/>
</dbReference>
<feature type="non-terminal residue" evidence="10">
    <location>
        <position position="1"/>
    </location>
</feature>
<comment type="caution">
    <text evidence="10">The sequence shown here is derived from an EMBL/GenBank/DDBJ whole genome shotgun (WGS) entry which is preliminary data.</text>
</comment>
<sequence length="209" mass="22994">YVIPIGTIHAITNQQVGFNVGTELIVGYALPGPPIAMMMFKAWESSCSDQASFSSSTTCHCDVPPRSMFWVVATIVAGMVQLGVQTWMFTNIADMCSTKQKDGFMCPNTEVIGTASIVWGVIGPMRMFSPGQLYSDVVALPYWFLIGATCPVIAYMIHLKWPNSIARYVKWVSGCLGRLALCRPKNQLPSQSLRMRLGWITSRGRSSAL</sequence>
<keyword evidence="11" id="KW-1185">Reference proteome</keyword>
<reference evidence="10" key="1">
    <citation type="submission" date="2019-10" db="EMBL/GenBank/DDBJ databases">
        <authorList>
            <consortium name="DOE Joint Genome Institute"/>
            <person name="Kuo A."/>
            <person name="Miyauchi S."/>
            <person name="Kiss E."/>
            <person name="Drula E."/>
            <person name="Kohler A."/>
            <person name="Sanchez-Garcia M."/>
            <person name="Andreopoulos B."/>
            <person name="Barry K.W."/>
            <person name="Bonito G."/>
            <person name="Buee M."/>
            <person name="Carver A."/>
            <person name="Chen C."/>
            <person name="Cichocki N."/>
            <person name="Clum A."/>
            <person name="Culley D."/>
            <person name="Crous P.W."/>
            <person name="Fauchery L."/>
            <person name="Girlanda M."/>
            <person name="Hayes R."/>
            <person name="Keri Z."/>
            <person name="LaButti K."/>
            <person name="Lipzen A."/>
            <person name="Lombard V."/>
            <person name="Magnuson J."/>
            <person name="Maillard F."/>
            <person name="Morin E."/>
            <person name="Murat C."/>
            <person name="Nolan M."/>
            <person name="Ohm R."/>
            <person name="Pangilinan J."/>
            <person name="Pereira M."/>
            <person name="Perotto S."/>
            <person name="Peter M."/>
            <person name="Riley R."/>
            <person name="Sitrit Y."/>
            <person name="Stielow B."/>
            <person name="Szollosi G."/>
            <person name="Zifcakova L."/>
            <person name="Stursova M."/>
            <person name="Spatafora J.W."/>
            <person name="Tedersoo L."/>
            <person name="Vaario L.-M."/>
            <person name="Yamada A."/>
            <person name="Yan M."/>
            <person name="Wang P."/>
            <person name="Xu J."/>
            <person name="Bruns T."/>
            <person name="Baldrian P."/>
            <person name="Vilgalys R."/>
            <person name="Henrissat B."/>
            <person name="Grigoriev I.V."/>
            <person name="Hibbett D."/>
            <person name="Nagy L.G."/>
            <person name="Martin F.M."/>
        </authorList>
    </citation>
    <scope>NUCLEOTIDE SEQUENCE</scope>
    <source>
        <strain evidence="10">BED1</strain>
    </source>
</reference>
<feature type="transmembrane region" description="Helical" evidence="9">
    <location>
        <begin position="68"/>
        <end position="90"/>
    </location>
</feature>
<keyword evidence="7 9" id="KW-1133">Transmembrane helix</keyword>
<evidence type="ECO:0000256" key="2">
    <source>
        <dbReference type="ARBA" id="ARBA00008807"/>
    </source>
</evidence>
<keyword evidence="3" id="KW-0813">Transport</keyword>
<keyword evidence="6" id="KW-0653">Protein transport</keyword>
<accession>A0AAD4G706</accession>
<reference evidence="10" key="2">
    <citation type="journal article" date="2020" name="Nat. Commun.">
        <title>Large-scale genome sequencing of mycorrhizal fungi provides insights into the early evolution of symbiotic traits.</title>
        <authorList>
            <person name="Miyauchi S."/>
            <person name="Kiss E."/>
            <person name="Kuo A."/>
            <person name="Drula E."/>
            <person name="Kohler A."/>
            <person name="Sanchez-Garcia M."/>
            <person name="Morin E."/>
            <person name="Andreopoulos B."/>
            <person name="Barry K.W."/>
            <person name="Bonito G."/>
            <person name="Buee M."/>
            <person name="Carver A."/>
            <person name="Chen C."/>
            <person name="Cichocki N."/>
            <person name="Clum A."/>
            <person name="Culley D."/>
            <person name="Crous P.W."/>
            <person name="Fauchery L."/>
            <person name="Girlanda M."/>
            <person name="Hayes R.D."/>
            <person name="Keri Z."/>
            <person name="LaButti K."/>
            <person name="Lipzen A."/>
            <person name="Lombard V."/>
            <person name="Magnuson J."/>
            <person name="Maillard F."/>
            <person name="Murat C."/>
            <person name="Nolan M."/>
            <person name="Ohm R.A."/>
            <person name="Pangilinan J."/>
            <person name="Pereira M.F."/>
            <person name="Perotto S."/>
            <person name="Peter M."/>
            <person name="Pfister S."/>
            <person name="Riley R."/>
            <person name="Sitrit Y."/>
            <person name="Stielow J.B."/>
            <person name="Szollosi G."/>
            <person name="Zifcakova L."/>
            <person name="Stursova M."/>
            <person name="Spatafora J.W."/>
            <person name="Tedersoo L."/>
            <person name="Vaario L.M."/>
            <person name="Yamada A."/>
            <person name="Yan M."/>
            <person name="Wang P."/>
            <person name="Xu J."/>
            <person name="Bruns T."/>
            <person name="Baldrian P."/>
            <person name="Vilgalys R."/>
            <person name="Dunand C."/>
            <person name="Henrissat B."/>
            <person name="Grigoriev I.V."/>
            <person name="Hibbett D."/>
            <person name="Nagy L.G."/>
            <person name="Martin F.M."/>
        </authorList>
    </citation>
    <scope>NUCLEOTIDE SEQUENCE</scope>
    <source>
        <strain evidence="10">BED1</strain>
    </source>
</reference>
<protein>
    <submittedName>
        <fullName evidence="10">OPT oligopeptide transporter protein-domain-containing protein</fullName>
    </submittedName>
</protein>
<proteinExistence type="inferred from homology"/>
<comment type="similarity">
    <text evidence="2">Belongs to the oligopeptide OPT transporter family.</text>
</comment>
<evidence type="ECO:0000313" key="10">
    <source>
        <dbReference type="EMBL" id="KAF8423178.1"/>
    </source>
</evidence>
<evidence type="ECO:0000256" key="3">
    <source>
        <dbReference type="ARBA" id="ARBA00022448"/>
    </source>
</evidence>
<evidence type="ECO:0000256" key="6">
    <source>
        <dbReference type="ARBA" id="ARBA00022927"/>
    </source>
</evidence>
<dbReference type="GO" id="GO:0015031">
    <property type="term" value="P:protein transport"/>
    <property type="evidence" value="ECO:0007669"/>
    <property type="project" value="UniProtKB-KW"/>
</dbReference>
<dbReference type="Proteomes" id="UP001194468">
    <property type="component" value="Unassembled WGS sequence"/>
</dbReference>
<name>A0AAD4G706_BOLED</name>
<feature type="transmembrane region" description="Helical" evidence="9">
    <location>
        <begin position="140"/>
        <end position="157"/>
    </location>
</feature>
<feature type="transmembrane region" description="Helical" evidence="9">
    <location>
        <begin position="111"/>
        <end position="128"/>
    </location>
</feature>
<organism evidence="10 11">
    <name type="scientific">Boletus edulis BED1</name>
    <dbReference type="NCBI Taxonomy" id="1328754"/>
    <lineage>
        <taxon>Eukaryota</taxon>
        <taxon>Fungi</taxon>
        <taxon>Dikarya</taxon>
        <taxon>Basidiomycota</taxon>
        <taxon>Agaricomycotina</taxon>
        <taxon>Agaricomycetes</taxon>
        <taxon>Agaricomycetidae</taxon>
        <taxon>Boletales</taxon>
        <taxon>Boletineae</taxon>
        <taxon>Boletaceae</taxon>
        <taxon>Boletoideae</taxon>
        <taxon>Boletus</taxon>
    </lineage>
</organism>
<dbReference type="AlphaFoldDB" id="A0AAD4G706"/>
<dbReference type="InterPro" id="IPR004648">
    <property type="entry name" value="Oligpept_transpt"/>
</dbReference>
<keyword evidence="4 9" id="KW-0812">Transmembrane</keyword>
<dbReference type="GO" id="GO:0035673">
    <property type="term" value="F:oligopeptide transmembrane transporter activity"/>
    <property type="evidence" value="ECO:0007669"/>
    <property type="project" value="InterPro"/>
</dbReference>
<evidence type="ECO:0000256" key="7">
    <source>
        <dbReference type="ARBA" id="ARBA00022989"/>
    </source>
</evidence>
<gene>
    <name evidence="10" type="ORF">L210DRAFT_3422866</name>
</gene>
<evidence type="ECO:0000256" key="9">
    <source>
        <dbReference type="SAM" id="Phobius"/>
    </source>
</evidence>
<dbReference type="Pfam" id="PF03169">
    <property type="entry name" value="OPT"/>
    <property type="match status" value="1"/>
</dbReference>